<accession>A0ABZ2TQP9</accession>
<name>A0ABZ2TQP9_9BACT</name>
<reference evidence="1" key="1">
    <citation type="submission" date="2021-11" db="EMBL/GenBank/DDBJ databases">
        <title>The first genome sequence of unculturable Mycoplasma faucium obtained by de novo assembly of metagenomic reads.</title>
        <authorList>
            <person name="Sabat A.J."/>
            <person name="Bathoorn E."/>
            <person name="Akkerboom V."/>
            <person name="Friedrich A.W."/>
        </authorList>
    </citation>
    <scope>NUCLEOTIDE SEQUENCE [LARGE SCALE GENOMIC DNA]</scope>
    <source>
        <strain evidence="1">UMCG-MFM1</strain>
    </source>
</reference>
<sequence>MDEKKVKELVKKIYLNPSKEVIDLTIHLYKKIDKGLEKFENDSVFQSIDKFMPISRVDESSIKFEDLREDYEDETFKLSKQNIFKNSNNVENDLIFIKKVLNDN</sequence>
<keyword evidence="2" id="KW-1185">Reference proteome</keyword>
<gene>
    <name evidence="1" type="ORF">LQ356_03590</name>
</gene>
<evidence type="ECO:0000313" key="1">
    <source>
        <dbReference type="EMBL" id="WYM97256.1"/>
    </source>
</evidence>
<dbReference type="RefSeq" id="WP_405311603.1">
    <property type="nucleotide sequence ID" value="NZ_CP088155.1"/>
</dbReference>
<dbReference type="EMBL" id="CP088155">
    <property type="protein sequence ID" value="WYM97256.1"/>
    <property type="molecule type" value="Genomic_DNA"/>
</dbReference>
<evidence type="ECO:0000313" key="2">
    <source>
        <dbReference type="Proteomes" id="UP001622612"/>
    </source>
</evidence>
<protein>
    <submittedName>
        <fullName evidence="1">Glutamyl-tRNA amidotransferase</fullName>
    </submittedName>
</protein>
<proteinExistence type="predicted"/>
<organism evidence="1 2">
    <name type="scientific">Metamycoplasma faucium</name>
    <dbReference type="NCBI Taxonomy" id="56142"/>
    <lineage>
        <taxon>Bacteria</taxon>
        <taxon>Bacillati</taxon>
        <taxon>Mycoplasmatota</taxon>
        <taxon>Mycoplasmoidales</taxon>
        <taxon>Metamycoplasmataceae</taxon>
        <taxon>Metamycoplasma</taxon>
    </lineage>
</organism>
<dbReference type="Proteomes" id="UP001622612">
    <property type="component" value="Chromosome"/>
</dbReference>